<keyword evidence="2" id="KW-1185">Reference proteome</keyword>
<organism evidence="1 2">
    <name type="scientific">Salibacterium salarium</name>
    <dbReference type="NCBI Taxonomy" id="284579"/>
    <lineage>
        <taxon>Bacteria</taxon>
        <taxon>Bacillati</taxon>
        <taxon>Bacillota</taxon>
        <taxon>Bacilli</taxon>
        <taxon>Bacillales</taxon>
        <taxon>Bacillaceae</taxon>
    </lineage>
</organism>
<dbReference type="RefSeq" id="WP_125556370.1">
    <property type="nucleotide sequence ID" value="NZ_RBVX01000012.1"/>
</dbReference>
<comment type="caution">
    <text evidence="1">The sequence shown here is derived from an EMBL/GenBank/DDBJ whole genome shotgun (WGS) entry which is preliminary data.</text>
</comment>
<protein>
    <submittedName>
        <fullName evidence="1">Uncharacterized protein</fullName>
    </submittedName>
</protein>
<name>A0A3R9P8L8_9BACI</name>
<dbReference type="OrthoDB" id="2361368at2"/>
<dbReference type="AlphaFoldDB" id="A0A3R9P8L8"/>
<accession>A0A3R9P8L8</accession>
<dbReference type="EMBL" id="RBVX01000012">
    <property type="protein sequence ID" value="RSL32742.1"/>
    <property type="molecule type" value="Genomic_DNA"/>
</dbReference>
<sequence length="102" mass="12096">MAFGINKRELENWKQQAQNEEVALITHFWYDPKFPHYHSVTKAANSNVNKLAEWGLQYGLKPEWIHHRDPFPHFDLLGEKQVQVLKAEGEYSQIERFCSNLK</sequence>
<dbReference type="Proteomes" id="UP000275076">
    <property type="component" value="Unassembled WGS sequence"/>
</dbReference>
<gene>
    <name evidence="1" type="ORF">D7Z54_13415</name>
</gene>
<evidence type="ECO:0000313" key="2">
    <source>
        <dbReference type="Proteomes" id="UP000275076"/>
    </source>
</evidence>
<proteinExistence type="predicted"/>
<reference evidence="1 2" key="1">
    <citation type="submission" date="2018-10" db="EMBL/GenBank/DDBJ databases">
        <title>Draft genome sequence of Bacillus salarius IM0101, isolated from a hypersaline soil in Inner Mongolia, China.</title>
        <authorList>
            <person name="Yamprayoonswat W."/>
            <person name="Boonvisut S."/>
            <person name="Jumpathong W."/>
            <person name="Sittihan S."/>
            <person name="Ruangsuj P."/>
            <person name="Wanthongcharoen S."/>
            <person name="Thongpramul N."/>
            <person name="Pimmason S."/>
            <person name="Yu B."/>
            <person name="Yasawong M."/>
        </authorList>
    </citation>
    <scope>NUCLEOTIDE SEQUENCE [LARGE SCALE GENOMIC DNA]</scope>
    <source>
        <strain evidence="1 2">IM0101</strain>
    </source>
</reference>
<evidence type="ECO:0000313" key="1">
    <source>
        <dbReference type="EMBL" id="RSL32742.1"/>
    </source>
</evidence>